<keyword evidence="10 12" id="KW-0472">Membrane</keyword>
<name>A0A1M5FTZ5_9HYPH</name>
<dbReference type="PANTHER" id="PTHR34182">
    <property type="entry name" value="PROTEIN-EXPORT MEMBRANE PROTEIN SECG"/>
    <property type="match status" value="1"/>
</dbReference>
<accession>A0A1M5FTZ5</accession>
<evidence type="ECO:0000256" key="5">
    <source>
        <dbReference type="ARBA" id="ARBA00022475"/>
    </source>
</evidence>
<feature type="compositionally biased region" description="Low complexity" evidence="13">
    <location>
        <begin position="113"/>
        <end position="151"/>
    </location>
</feature>
<comment type="caution">
    <text evidence="12">Lacks conserved residue(s) required for the propagation of feature annotation.</text>
</comment>
<dbReference type="RefSeq" id="WP_073054546.1">
    <property type="nucleotide sequence ID" value="NZ_FQUP01000003.1"/>
</dbReference>
<dbReference type="Proteomes" id="UP000184485">
    <property type="component" value="Unassembled WGS sequence"/>
</dbReference>
<dbReference type="PRINTS" id="PR01651">
    <property type="entry name" value="SECGEXPORT"/>
</dbReference>
<evidence type="ECO:0000256" key="9">
    <source>
        <dbReference type="ARBA" id="ARBA00023010"/>
    </source>
</evidence>
<evidence type="ECO:0000256" key="1">
    <source>
        <dbReference type="ARBA" id="ARBA00004651"/>
    </source>
</evidence>
<dbReference type="Pfam" id="PF03840">
    <property type="entry name" value="SecG"/>
    <property type="match status" value="1"/>
</dbReference>
<comment type="function">
    <text evidence="11 12">Involved in protein export. Participates in an early event of protein translocation.</text>
</comment>
<evidence type="ECO:0000256" key="10">
    <source>
        <dbReference type="ARBA" id="ARBA00023136"/>
    </source>
</evidence>
<comment type="similarity">
    <text evidence="2 12">Belongs to the SecG family.</text>
</comment>
<evidence type="ECO:0000256" key="3">
    <source>
        <dbReference type="ARBA" id="ARBA00017876"/>
    </source>
</evidence>
<keyword evidence="4 12" id="KW-0813">Transport</keyword>
<keyword evidence="8 12" id="KW-1133">Transmembrane helix</keyword>
<dbReference type="GO" id="GO:0065002">
    <property type="term" value="P:intracellular protein transmembrane transport"/>
    <property type="evidence" value="ECO:0007669"/>
    <property type="project" value="TreeGrafter"/>
</dbReference>
<keyword evidence="7 12" id="KW-0653">Protein transport</keyword>
<evidence type="ECO:0000256" key="11">
    <source>
        <dbReference type="ARBA" id="ARBA00025182"/>
    </source>
</evidence>
<comment type="subcellular location">
    <subcellularLocation>
        <location evidence="1 12">Cell membrane</location>
        <topology evidence="1 12">Multi-pass membrane protein</topology>
    </subcellularLocation>
</comment>
<dbReference type="InterPro" id="IPR004692">
    <property type="entry name" value="SecG"/>
</dbReference>
<sequence length="158" mass="15383">MQTVIIVIHLMVVVALVAVVLLQRSEGGALGIGGGGGFMSARGQANVLTRTTAILAGVFFLTSIALTLLTRYGDRPASILDRIQSQSAPATTPASGQGGILDQLPARKDGTSAAPAAGGATTAPATGTTPAPATGTTAPATTAPAPAAPATPSVPSTN</sequence>
<feature type="transmembrane region" description="Helical" evidence="12">
    <location>
        <begin position="51"/>
        <end position="69"/>
    </location>
</feature>
<dbReference type="GO" id="GO:0015450">
    <property type="term" value="F:protein-transporting ATPase activity"/>
    <property type="evidence" value="ECO:0007669"/>
    <property type="project" value="UniProtKB-UniRule"/>
</dbReference>
<evidence type="ECO:0000256" key="4">
    <source>
        <dbReference type="ARBA" id="ARBA00022448"/>
    </source>
</evidence>
<feature type="region of interest" description="Disordered" evidence="13">
    <location>
        <begin position="83"/>
        <end position="158"/>
    </location>
</feature>
<evidence type="ECO:0000256" key="7">
    <source>
        <dbReference type="ARBA" id="ARBA00022927"/>
    </source>
</evidence>
<evidence type="ECO:0000256" key="13">
    <source>
        <dbReference type="SAM" id="MobiDB-lite"/>
    </source>
</evidence>
<dbReference type="STRING" id="1122133.SAMN02745157_3165"/>
<proteinExistence type="inferred from homology"/>
<evidence type="ECO:0000256" key="6">
    <source>
        <dbReference type="ARBA" id="ARBA00022692"/>
    </source>
</evidence>
<protein>
    <recommendedName>
        <fullName evidence="3 12">Protein-export membrane protein SecG</fullName>
    </recommendedName>
</protein>
<keyword evidence="15" id="KW-1185">Reference proteome</keyword>
<dbReference type="GO" id="GO:0043952">
    <property type="term" value="P:protein transport by the Sec complex"/>
    <property type="evidence" value="ECO:0007669"/>
    <property type="project" value="TreeGrafter"/>
</dbReference>
<feature type="compositionally biased region" description="Polar residues" evidence="13">
    <location>
        <begin position="83"/>
        <end position="95"/>
    </location>
</feature>
<organism evidence="14 15">
    <name type="scientific">Kaistia soli DSM 19436</name>
    <dbReference type="NCBI Taxonomy" id="1122133"/>
    <lineage>
        <taxon>Bacteria</taxon>
        <taxon>Pseudomonadati</taxon>
        <taxon>Pseudomonadota</taxon>
        <taxon>Alphaproteobacteria</taxon>
        <taxon>Hyphomicrobiales</taxon>
        <taxon>Kaistiaceae</taxon>
        <taxon>Kaistia</taxon>
    </lineage>
</organism>
<dbReference type="GO" id="GO:0009306">
    <property type="term" value="P:protein secretion"/>
    <property type="evidence" value="ECO:0007669"/>
    <property type="project" value="UniProtKB-UniRule"/>
</dbReference>
<dbReference type="NCBIfam" id="TIGR00810">
    <property type="entry name" value="secG"/>
    <property type="match status" value="1"/>
</dbReference>
<dbReference type="OrthoDB" id="7366942at2"/>
<evidence type="ECO:0000256" key="8">
    <source>
        <dbReference type="ARBA" id="ARBA00022989"/>
    </source>
</evidence>
<dbReference type="AlphaFoldDB" id="A0A1M5FTZ5"/>
<evidence type="ECO:0000256" key="2">
    <source>
        <dbReference type="ARBA" id="ARBA00008445"/>
    </source>
</evidence>
<reference evidence="14 15" key="1">
    <citation type="submission" date="2016-11" db="EMBL/GenBank/DDBJ databases">
        <authorList>
            <person name="Jaros S."/>
            <person name="Januszkiewicz K."/>
            <person name="Wedrychowicz H."/>
        </authorList>
    </citation>
    <scope>NUCLEOTIDE SEQUENCE [LARGE SCALE GENOMIC DNA]</scope>
    <source>
        <strain evidence="14 15">DSM 19436</strain>
    </source>
</reference>
<evidence type="ECO:0000313" key="14">
    <source>
        <dbReference type="EMBL" id="SHF94864.1"/>
    </source>
</evidence>
<evidence type="ECO:0000313" key="15">
    <source>
        <dbReference type="Proteomes" id="UP000184485"/>
    </source>
</evidence>
<keyword evidence="9 12" id="KW-0811">Translocation</keyword>
<keyword evidence="5 12" id="KW-1003">Cell membrane</keyword>
<dbReference type="PANTHER" id="PTHR34182:SF1">
    <property type="entry name" value="PROTEIN-EXPORT MEMBRANE PROTEIN SECG"/>
    <property type="match status" value="1"/>
</dbReference>
<evidence type="ECO:0000256" key="12">
    <source>
        <dbReference type="RuleBase" id="RU365087"/>
    </source>
</evidence>
<dbReference type="GO" id="GO:0005886">
    <property type="term" value="C:plasma membrane"/>
    <property type="evidence" value="ECO:0007669"/>
    <property type="project" value="UniProtKB-SubCell"/>
</dbReference>
<gene>
    <name evidence="14" type="ORF">SAMN02745157_3165</name>
</gene>
<keyword evidence="6 12" id="KW-0812">Transmembrane</keyword>
<dbReference type="EMBL" id="FQUP01000003">
    <property type="protein sequence ID" value="SHF94864.1"/>
    <property type="molecule type" value="Genomic_DNA"/>
</dbReference>